<keyword evidence="2" id="KW-0472">Membrane</keyword>
<dbReference type="AlphaFoldDB" id="A0A1E1X6A2"/>
<feature type="transmembrane region" description="Helical" evidence="2">
    <location>
        <begin position="316"/>
        <end position="338"/>
    </location>
</feature>
<reference evidence="3" key="1">
    <citation type="journal article" date="2017" name="Front. Cell. Infect. Microbiol.">
        <title>The Distinct Transcriptional Response of the Midgut of Amblyomma sculptum and Amblyomma aureolatum Ticks to Rickettsia rickettsii Correlates to Their Differences in Susceptibility to Infection.</title>
        <authorList>
            <person name="Martins L.A."/>
            <person name="Galletti M.F.B.M."/>
            <person name="Ribeiro J.M."/>
            <person name="Fujita A."/>
            <person name="Costa F.B."/>
            <person name="Labruna M.B."/>
            <person name="Daffre S."/>
            <person name="Fogaca A.C."/>
        </authorList>
    </citation>
    <scope>NUCLEOTIDE SEQUENCE</scope>
</reference>
<evidence type="ECO:0000313" key="3">
    <source>
        <dbReference type="EMBL" id="JAT94807.1"/>
    </source>
</evidence>
<keyword evidence="2" id="KW-0812">Transmembrane</keyword>
<feature type="non-terminal residue" evidence="3">
    <location>
        <position position="371"/>
    </location>
</feature>
<name>A0A1E1X6A2_9ACAR</name>
<sequence length="371" mass="40800">TTASISTTKALPFETTGSDAPTSTTIISTSTTSEVNSVRPSTSQQTTVAPFNGRLTLVHVEQDDDKLSLTWNAYSASDPLDQLRCLVTVGIVGEKFRTNLTGPCPPSARNKTFHIFVTKPGLKYEVCLLAFRQTVEVARSCSIFNTSETKPTTPVVPTTTGGPMTTPPYEKTAAFTFAESSVATTDNAMQTPTQKTEDSDFRYRLRFHSNMSVLHGLRVRWHFLPPFPATSRCHFNVTVLKNKGMLTQTESACYSDGQLTVADIVKNNDYDVCFSQRFLDIPADCHEISFAKPAYSSEVTVGAASAGNRGGSRTPVALLVMIAALAVIAVLAIVLFIHRRLRRRAMARRKAGESVFHLQINRGLRVRWHFL</sequence>
<proteinExistence type="evidence at transcript level"/>
<accession>A0A1E1X6A2</accession>
<keyword evidence="2" id="KW-1133">Transmembrane helix</keyword>
<dbReference type="EMBL" id="GFAC01004381">
    <property type="protein sequence ID" value="JAT94807.1"/>
    <property type="molecule type" value="mRNA"/>
</dbReference>
<protein>
    <submittedName>
        <fullName evidence="3">Putative cell wall protein</fullName>
    </submittedName>
</protein>
<feature type="region of interest" description="Disordered" evidence="1">
    <location>
        <begin position="1"/>
        <end position="21"/>
    </location>
</feature>
<evidence type="ECO:0000256" key="2">
    <source>
        <dbReference type="SAM" id="Phobius"/>
    </source>
</evidence>
<organism evidence="3">
    <name type="scientific">Amblyomma aureolatum</name>
    <dbReference type="NCBI Taxonomy" id="187763"/>
    <lineage>
        <taxon>Eukaryota</taxon>
        <taxon>Metazoa</taxon>
        <taxon>Ecdysozoa</taxon>
        <taxon>Arthropoda</taxon>
        <taxon>Chelicerata</taxon>
        <taxon>Arachnida</taxon>
        <taxon>Acari</taxon>
        <taxon>Parasitiformes</taxon>
        <taxon>Ixodida</taxon>
        <taxon>Ixodoidea</taxon>
        <taxon>Ixodidae</taxon>
        <taxon>Amblyomminae</taxon>
        <taxon>Amblyomma</taxon>
    </lineage>
</organism>
<feature type="non-terminal residue" evidence="3">
    <location>
        <position position="1"/>
    </location>
</feature>
<evidence type="ECO:0000256" key="1">
    <source>
        <dbReference type="SAM" id="MobiDB-lite"/>
    </source>
</evidence>